<evidence type="ECO:0000256" key="3">
    <source>
        <dbReference type="ARBA" id="ARBA00008346"/>
    </source>
</evidence>
<dbReference type="PANTHER" id="PTHR30523">
    <property type="entry name" value="PHOSPHOENOLPYRUVATE CARBOXYLASE"/>
    <property type="match status" value="1"/>
</dbReference>
<keyword evidence="7 10" id="KW-0456">Lyase</keyword>
<evidence type="ECO:0000256" key="8">
    <source>
        <dbReference type="ARBA" id="ARBA00023300"/>
    </source>
</evidence>
<evidence type="ECO:0000256" key="4">
    <source>
        <dbReference type="ARBA" id="ARBA00012305"/>
    </source>
</evidence>
<dbReference type="InterPro" id="IPR033129">
    <property type="entry name" value="PEPCASE_His_AS"/>
</dbReference>
<evidence type="ECO:0000256" key="5">
    <source>
        <dbReference type="ARBA" id="ARBA00022419"/>
    </source>
</evidence>
<dbReference type="PANTHER" id="PTHR30523:SF6">
    <property type="entry name" value="PHOSPHOENOLPYRUVATE CARBOXYLASE"/>
    <property type="match status" value="1"/>
</dbReference>
<evidence type="ECO:0000256" key="6">
    <source>
        <dbReference type="ARBA" id="ARBA00022842"/>
    </source>
</evidence>
<dbReference type="InterPro" id="IPR022805">
    <property type="entry name" value="PEP_COase_bac/pln-type"/>
</dbReference>
<dbReference type="InterPro" id="IPR018129">
    <property type="entry name" value="PEP_COase_Lys_AS"/>
</dbReference>
<comment type="subunit">
    <text evidence="10">Homotetramer.</text>
</comment>
<dbReference type="PROSITE" id="PS00781">
    <property type="entry name" value="PEPCASE_1"/>
    <property type="match status" value="1"/>
</dbReference>
<dbReference type="HAMAP" id="MF_00595">
    <property type="entry name" value="PEPcase_type1"/>
    <property type="match status" value="1"/>
</dbReference>
<feature type="active site" evidence="10 11">
    <location>
        <position position="137"/>
    </location>
</feature>
<keyword evidence="14" id="KW-1185">Reference proteome</keyword>
<dbReference type="GO" id="GO:0008964">
    <property type="term" value="F:phosphoenolpyruvate carboxylase activity"/>
    <property type="evidence" value="ECO:0007669"/>
    <property type="project" value="UniProtKB-EC"/>
</dbReference>
<dbReference type="EMBL" id="JBHUHT010000012">
    <property type="protein sequence ID" value="MFD2096684.1"/>
    <property type="molecule type" value="Genomic_DNA"/>
</dbReference>
<comment type="function">
    <text evidence="2 10">Forms oxaloacetate, a four-carbon dicarboxylic acid source for the tricarboxylic acid cycle.</text>
</comment>
<dbReference type="Pfam" id="PF00311">
    <property type="entry name" value="PEPcase"/>
    <property type="match status" value="1"/>
</dbReference>
<dbReference type="EC" id="4.1.1.31" evidence="4 10"/>
<protein>
    <recommendedName>
        <fullName evidence="5 10">Phosphoenolpyruvate carboxylase</fullName>
        <shortName evidence="10">PEPC</shortName>
        <shortName evidence="10">PEPCase</shortName>
        <ecNumber evidence="4 10">4.1.1.31</ecNumber>
    </recommendedName>
</protein>
<evidence type="ECO:0000256" key="10">
    <source>
        <dbReference type="HAMAP-Rule" id="MF_00595"/>
    </source>
</evidence>
<dbReference type="InterPro" id="IPR015813">
    <property type="entry name" value="Pyrv/PenolPyrv_kinase-like_dom"/>
</dbReference>
<evidence type="ECO:0000256" key="9">
    <source>
        <dbReference type="ARBA" id="ARBA00048995"/>
    </source>
</evidence>
<proteinExistence type="inferred from homology"/>
<dbReference type="Gene3D" id="1.20.1440.90">
    <property type="entry name" value="Phosphoenolpyruvate/pyruvate domain"/>
    <property type="match status" value="1"/>
</dbReference>
<evidence type="ECO:0000256" key="7">
    <source>
        <dbReference type="ARBA" id="ARBA00023239"/>
    </source>
</evidence>
<name>A0ABW4XNF5_9GAMM</name>
<comment type="similarity">
    <text evidence="3 10">Belongs to the PEPCase type 1 family.</text>
</comment>
<keyword evidence="8 10" id="KW-0120">Carbon dioxide fixation</keyword>
<gene>
    <name evidence="10 13" type="primary">ppc</name>
    <name evidence="13" type="ORF">ACFSJ3_11870</name>
</gene>
<dbReference type="NCBIfam" id="NF000584">
    <property type="entry name" value="PRK00009.1"/>
    <property type="match status" value="1"/>
</dbReference>
<dbReference type="Proteomes" id="UP001597380">
    <property type="component" value="Unassembled WGS sequence"/>
</dbReference>
<evidence type="ECO:0000313" key="14">
    <source>
        <dbReference type="Proteomes" id="UP001597380"/>
    </source>
</evidence>
<accession>A0ABW4XNF5</accession>
<dbReference type="InterPro" id="IPR021135">
    <property type="entry name" value="PEP_COase"/>
</dbReference>
<comment type="caution">
    <text evidence="13">The sequence shown here is derived from an EMBL/GenBank/DDBJ whole genome shotgun (WGS) entry which is preliminary data.</text>
</comment>
<dbReference type="SUPFAM" id="SSF51621">
    <property type="entry name" value="Phosphoenolpyruvate/pyruvate domain"/>
    <property type="match status" value="1"/>
</dbReference>
<dbReference type="PROSITE" id="PS00393">
    <property type="entry name" value="PEPCASE_2"/>
    <property type="match status" value="1"/>
</dbReference>
<sequence length="877" mass="98053">MDKYTALRSNVSFLGTLLGRAIQHDKGDAFLDKIESIRQLSKSAQAGSDKDREALIDTLHSLDDEELLPVAKAFQQFLAQTNMAEQFHSISKEGREQVDKPNPFSELFDRLQAQDISADEIIDALSNLNIEMVLTAHPTEVTRRTQINKYVQAAHCLADLENPLITAQEKGLVENRLEQLVTQVWHTNEIRDQRPTPVDEAKWGFAVIEHSLWEAIPSFIRQLNGELDARFGKKLPINGIAPIRFASWMGGDRDGNPFVTAKVTREVLLLARWKVADLYIRDLGPLIGELSMSRCSDELADFTNGAKEPYRHALKRLRDHLLATRDGIEAILDGRSIAVCPLIRSVDDIREPLQLCYDSLHACGMGVVADGALLDTLRRVDCFGINLLKLDVRQDAGRHAETIGEITRYLGLGDYTSWREEDKQAFLLQELASKRPLLPKQWQPSPDTQEVLDTCAVVAEQHPDALGTYVISMAADPSDVLAVQLLLKECGVSFPIRVAPLFETLDDLNNGADCIKRLLQVDWYRGYIKGHQEVMIGYSDSAKDAGMMSAAWAQYRAQEELVEVCREADVELILFHGRGGTIGRGGGPAHNAILSQPPGSLDGGMRVTEQGEMIRFKFGLPEVAVHSLALYGSAVLEAKLLPPPAPEQSWRDVMDQISETSCEAYRAVVRGEPQFVEYFRAATPEVELGKLPLGSRPPKRKPTGGIESLRAIPWIFAWAQNRLVLPAWLGSGNGLQAAVDAGYGETIEQMFEKWPFFRTRLNMLEMVFMKAQPEISRYYEETLVPKELHGLGDKLRTQLQEGIDLVLSLTHDQTLMARETWQQESINLRNPYMTPLHMLQAELLMRSRQETESVNTNVDQALMVTMTGIAAGMRNTG</sequence>
<dbReference type="RefSeq" id="WP_345338923.1">
    <property type="nucleotide sequence ID" value="NZ_BAABLI010000008.1"/>
</dbReference>
<evidence type="ECO:0000256" key="12">
    <source>
        <dbReference type="PROSITE-ProRule" id="PRU10112"/>
    </source>
</evidence>
<organism evidence="13 14">
    <name type="scientific">Corallincola platygyrae</name>
    <dbReference type="NCBI Taxonomy" id="1193278"/>
    <lineage>
        <taxon>Bacteria</taxon>
        <taxon>Pseudomonadati</taxon>
        <taxon>Pseudomonadota</taxon>
        <taxon>Gammaproteobacteria</taxon>
        <taxon>Alteromonadales</taxon>
        <taxon>Psychromonadaceae</taxon>
        <taxon>Corallincola</taxon>
    </lineage>
</organism>
<evidence type="ECO:0000313" key="13">
    <source>
        <dbReference type="EMBL" id="MFD2096684.1"/>
    </source>
</evidence>
<evidence type="ECO:0000256" key="1">
    <source>
        <dbReference type="ARBA" id="ARBA00001946"/>
    </source>
</evidence>
<comment type="catalytic activity">
    <reaction evidence="9 10">
        <text>oxaloacetate + phosphate = phosphoenolpyruvate + hydrogencarbonate</text>
        <dbReference type="Rhea" id="RHEA:28370"/>
        <dbReference type="ChEBI" id="CHEBI:16452"/>
        <dbReference type="ChEBI" id="CHEBI:17544"/>
        <dbReference type="ChEBI" id="CHEBI:43474"/>
        <dbReference type="ChEBI" id="CHEBI:58702"/>
        <dbReference type="EC" id="4.1.1.31"/>
    </reaction>
</comment>
<evidence type="ECO:0000256" key="11">
    <source>
        <dbReference type="PROSITE-ProRule" id="PRU10111"/>
    </source>
</evidence>
<keyword evidence="6 10" id="KW-0460">Magnesium</keyword>
<reference evidence="14" key="1">
    <citation type="journal article" date="2019" name="Int. J. Syst. Evol. Microbiol.">
        <title>The Global Catalogue of Microorganisms (GCM) 10K type strain sequencing project: providing services to taxonomists for standard genome sequencing and annotation.</title>
        <authorList>
            <consortium name="The Broad Institute Genomics Platform"/>
            <consortium name="The Broad Institute Genome Sequencing Center for Infectious Disease"/>
            <person name="Wu L."/>
            <person name="Ma J."/>
        </authorList>
    </citation>
    <scope>NUCLEOTIDE SEQUENCE [LARGE SCALE GENOMIC DNA]</scope>
    <source>
        <strain evidence="14">CGMCC 1.10992</strain>
    </source>
</reference>
<evidence type="ECO:0000256" key="2">
    <source>
        <dbReference type="ARBA" id="ARBA00003670"/>
    </source>
</evidence>
<comment type="cofactor">
    <cofactor evidence="1 10">
        <name>Mg(2+)</name>
        <dbReference type="ChEBI" id="CHEBI:18420"/>
    </cofactor>
</comment>
<feature type="active site" evidence="10 12">
    <location>
        <position position="543"/>
    </location>
</feature>
<dbReference type="PRINTS" id="PR00150">
    <property type="entry name" value="PEPCARBXLASE"/>
</dbReference>